<dbReference type="InterPro" id="IPR010982">
    <property type="entry name" value="Lambda_DNA-bd_dom_sf"/>
</dbReference>
<dbReference type="SUPFAM" id="SSF47413">
    <property type="entry name" value="lambda repressor-like DNA-binding domains"/>
    <property type="match status" value="1"/>
</dbReference>
<evidence type="ECO:0000313" key="3">
    <source>
        <dbReference type="EMBL" id="MET3650658.1"/>
    </source>
</evidence>
<keyword evidence="1" id="KW-0472">Membrane</keyword>
<evidence type="ECO:0000259" key="2">
    <source>
        <dbReference type="PROSITE" id="PS50943"/>
    </source>
</evidence>
<feature type="transmembrane region" description="Helical" evidence="1">
    <location>
        <begin position="80"/>
        <end position="98"/>
    </location>
</feature>
<keyword evidence="1" id="KW-1133">Transmembrane helix</keyword>
<evidence type="ECO:0000313" key="4">
    <source>
        <dbReference type="Proteomes" id="UP001549184"/>
    </source>
</evidence>
<organism evidence="3 4">
    <name type="scientific">Dyella japonica</name>
    <dbReference type="NCBI Taxonomy" id="231455"/>
    <lineage>
        <taxon>Bacteria</taxon>
        <taxon>Pseudomonadati</taxon>
        <taxon>Pseudomonadota</taxon>
        <taxon>Gammaproteobacteria</taxon>
        <taxon>Lysobacterales</taxon>
        <taxon>Rhodanobacteraceae</taxon>
        <taxon>Dyella</taxon>
    </lineage>
</organism>
<dbReference type="Proteomes" id="UP001549184">
    <property type="component" value="Unassembled WGS sequence"/>
</dbReference>
<sequence length="121" mass="13356">MSNSDRLLDIYMQKLSLRTLSEVASKLNVTRPAVSNWRAGTSHPNAEAIETMCKATGEPLSRWLPLIEAERCRTEGDRKVWLRLAQAAAAIAAAFLILRHGVDTHAVSAFVFAPAIHYAKL</sequence>
<dbReference type="PROSITE" id="PS50943">
    <property type="entry name" value="HTH_CROC1"/>
    <property type="match status" value="1"/>
</dbReference>
<evidence type="ECO:0000256" key="1">
    <source>
        <dbReference type="SAM" id="Phobius"/>
    </source>
</evidence>
<comment type="caution">
    <text evidence="3">The sequence shown here is derived from an EMBL/GenBank/DDBJ whole genome shotgun (WGS) entry which is preliminary data.</text>
</comment>
<feature type="domain" description="HTH cro/C1-type" evidence="2">
    <location>
        <begin position="19"/>
        <end position="63"/>
    </location>
</feature>
<gene>
    <name evidence="3" type="ORF">ABIC75_000360</name>
</gene>
<dbReference type="EMBL" id="JBEPMU010000001">
    <property type="protein sequence ID" value="MET3650658.1"/>
    <property type="molecule type" value="Genomic_DNA"/>
</dbReference>
<dbReference type="Pfam" id="PF01381">
    <property type="entry name" value="HTH_3"/>
    <property type="match status" value="1"/>
</dbReference>
<keyword evidence="4" id="KW-1185">Reference proteome</keyword>
<reference evidence="3 4" key="1">
    <citation type="submission" date="2024-06" db="EMBL/GenBank/DDBJ databases">
        <title>Sorghum-associated microbial communities from plants grown in Nebraska, USA.</title>
        <authorList>
            <person name="Schachtman D."/>
        </authorList>
    </citation>
    <scope>NUCLEOTIDE SEQUENCE [LARGE SCALE GENOMIC DNA]</scope>
    <source>
        <strain evidence="3 4">1073</strain>
    </source>
</reference>
<name>A0ABV2JS84_9GAMM</name>
<keyword evidence="1" id="KW-0812">Transmembrane</keyword>
<dbReference type="SMART" id="SM00530">
    <property type="entry name" value="HTH_XRE"/>
    <property type="match status" value="1"/>
</dbReference>
<accession>A0ABV2JS84</accession>
<dbReference type="CDD" id="cd00093">
    <property type="entry name" value="HTH_XRE"/>
    <property type="match status" value="1"/>
</dbReference>
<dbReference type="InterPro" id="IPR001387">
    <property type="entry name" value="Cro/C1-type_HTH"/>
</dbReference>
<protein>
    <submittedName>
        <fullName evidence="3">Transcriptional regulator with XRE-family HTH domain</fullName>
    </submittedName>
</protein>
<dbReference type="RefSeq" id="WP_354012148.1">
    <property type="nucleotide sequence ID" value="NZ_JBEPMU010000001.1"/>
</dbReference>
<dbReference type="Gene3D" id="1.10.260.40">
    <property type="entry name" value="lambda repressor-like DNA-binding domains"/>
    <property type="match status" value="1"/>
</dbReference>
<proteinExistence type="predicted"/>